<feature type="domain" description="ATP-cone" evidence="5">
    <location>
        <begin position="123"/>
        <end position="215"/>
    </location>
</feature>
<dbReference type="GO" id="GO:0003700">
    <property type="term" value="F:DNA-binding transcription factor activity"/>
    <property type="evidence" value="ECO:0007669"/>
    <property type="project" value="InterPro"/>
</dbReference>
<feature type="region of interest" description="Disordered" evidence="4">
    <location>
        <begin position="1"/>
        <end position="20"/>
    </location>
</feature>
<dbReference type="InterPro" id="IPR001845">
    <property type="entry name" value="HTH_ArsR_DNA-bd_dom"/>
</dbReference>
<accession>A0A2H1EF84</accession>
<dbReference type="InterPro" id="IPR012833">
    <property type="entry name" value="NrdD"/>
</dbReference>
<gene>
    <name evidence="6" type="ORF">NSIN_20203</name>
</gene>
<dbReference type="Proteomes" id="UP000232412">
    <property type="component" value="Unassembled WGS sequence"/>
</dbReference>
<evidence type="ECO:0000313" key="7">
    <source>
        <dbReference type="Proteomes" id="UP000232412"/>
    </source>
</evidence>
<keyword evidence="1 3" id="KW-0547">Nucleotide-binding</keyword>
<evidence type="ECO:0000256" key="3">
    <source>
        <dbReference type="PROSITE-ProRule" id="PRU00492"/>
    </source>
</evidence>
<dbReference type="InterPro" id="IPR005144">
    <property type="entry name" value="ATP-cone_dom"/>
</dbReference>
<reference evidence="7" key="1">
    <citation type="submission" date="2016-12" db="EMBL/GenBank/DDBJ databases">
        <authorList>
            <person name="Herbold C."/>
        </authorList>
    </citation>
    <scope>NUCLEOTIDE SEQUENCE [LARGE SCALE GENOMIC DNA]</scope>
</reference>
<evidence type="ECO:0000259" key="5">
    <source>
        <dbReference type="PROSITE" id="PS51161"/>
    </source>
</evidence>
<dbReference type="PANTHER" id="PTHR21075:SF0">
    <property type="entry name" value="ANAEROBIC RIBONUCLEOSIDE-TRIPHOSPHATE REDUCTASE"/>
    <property type="match status" value="1"/>
</dbReference>
<feature type="compositionally biased region" description="Basic and acidic residues" evidence="4">
    <location>
        <begin position="1"/>
        <end position="18"/>
    </location>
</feature>
<dbReference type="GO" id="GO:0004748">
    <property type="term" value="F:ribonucleoside-diphosphate reductase activity, thioredoxin disulfide as acceptor"/>
    <property type="evidence" value="ECO:0007669"/>
    <property type="project" value="TreeGrafter"/>
</dbReference>
<dbReference type="SUPFAM" id="SSF46785">
    <property type="entry name" value="Winged helix' DNA-binding domain"/>
    <property type="match status" value="1"/>
</dbReference>
<name>A0A2H1EF84_9ARCH</name>
<dbReference type="CDD" id="cd00090">
    <property type="entry name" value="HTH_ARSR"/>
    <property type="match status" value="1"/>
</dbReference>
<dbReference type="GO" id="GO:0006260">
    <property type="term" value="P:DNA replication"/>
    <property type="evidence" value="ECO:0007669"/>
    <property type="project" value="InterPro"/>
</dbReference>
<organism evidence="6 7">
    <name type="scientific">Nitrosotalea sinensis</name>
    <dbReference type="NCBI Taxonomy" id="1499975"/>
    <lineage>
        <taxon>Archaea</taxon>
        <taxon>Nitrososphaerota</taxon>
        <taxon>Nitrososphaeria</taxon>
        <taxon>Nitrosotaleales</taxon>
        <taxon>Nitrosotaleaceae</taxon>
        <taxon>Nitrosotalea</taxon>
    </lineage>
</organism>
<dbReference type="Pfam" id="PF24038">
    <property type="entry name" value="DUF7347"/>
    <property type="match status" value="1"/>
</dbReference>
<dbReference type="PANTHER" id="PTHR21075">
    <property type="entry name" value="ANAEROBIC RIBONUCLEOSIDE-TRIPHOSPHATE REDUCTASE"/>
    <property type="match status" value="1"/>
</dbReference>
<dbReference type="SMART" id="SM00418">
    <property type="entry name" value="HTH_ARSR"/>
    <property type="match status" value="1"/>
</dbReference>
<dbReference type="EMBL" id="FRFC01000003">
    <property type="protein sequence ID" value="SHO43953.1"/>
    <property type="molecule type" value="Genomic_DNA"/>
</dbReference>
<proteinExistence type="predicted"/>
<evidence type="ECO:0000313" key="6">
    <source>
        <dbReference type="EMBL" id="SHO43953.1"/>
    </source>
</evidence>
<protein>
    <submittedName>
        <fullName evidence="6">Regulatory protein ArsR</fullName>
    </submittedName>
</protein>
<evidence type="ECO:0000256" key="1">
    <source>
        <dbReference type="ARBA" id="ARBA00022741"/>
    </source>
</evidence>
<dbReference type="AlphaFoldDB" id="A0A2H1EF84"/>
<dbReference type="InterPro" id="IPR036390">
    <property type="entry name" value="WH_DNA-bd_sf"/>
</dbReference>
<dbReference type="GO" id="GO:0009265">
    <property type="term" value="P:2'-deoxyribonucleotide biosynthetic process"/>
    <property type="evidence" value="ECO:0007669"/>
    <property type="project" value="TreeGrafter"/>
</dbReference>
<evidence type="ECO:0000256" key="2">
    <source>
        <dbReference type="ARBA" id="ARBA00022840"/>
    </source>
</evidence>
<dbReference type="InterPro" id="IPR011991">
    <property type="entry name" value="ArsR-like_HTH"/>
</dbReference>
<evidence type="ECO:0000256" key="4">
    <source>
        <dbReference type="SAM" id="MobiDB-lite"/>
    </source>
</evidence>
<keyword evidence="2 3" id="KW-0067">ATP-binding</keyword>
<dbReference type="InterPro" id="IPR036388">
    <property type="entry name" value="WH-like_DNA-bd_sf"/>
</dbReference>
<dbReference type="Gene3D" id="1.10.10.10">
    <property type="entry name" value="Winged helix-like DNA-binding domain superfamily/Winged helix DNA-binding domain"/>
    <property type="match status" value="1"/>
</dbReference>
<sequence>MHSRHPMELSEDFGDPKRGGILQSASKRVRMIFSVMASPNRIDILRILNSKGPLTYSELKSLAGFKSKKESGKFAYHLRKLLRQSLVALNKSERRYTITNLGKLVLSLARQIEERSIIESGKMYVRTSHESIEEFNSHKIIQSLVREGSLPLELAQKITEEVENRIYKFQTSYLTSSLIREMVNSVLLEQGHEDYRHKLARFGLPGYDIREMLTNVDGIHNGVEGLISKTGQSVFGEYLVLNTLPKDVADSHLSGDLHITNAGLWSLLPDTVFVNIKELIEEGVDLRGKFLSVTRTPSPNSLDSLFTSLSILTSLLIKEASQEVVMDGLVTVLQKYAKNLPEIEEKLASCFAKISTGSKYGKNGTLASFRISINTEPKLVGTILQAYKKYVKVTPLPSIGLIVDYEKAKISDYSEVLSDIIALGGHIMFSRGLVSNKGLSRGDTKNIGTTSINLESLSINMPRLAFESNKDETYFRARLALLMKPALAAMSLRKKEISDLTRRGLNPILANNTQYMQKGSVTLVVNLIGLKEAVYGILGYENNKTGHEIISKVINTAIEVAAKKGKEMGDNVIVTMTESDAASRFSSLDGEKYGKMSISHHVVGESYSEGVILDAAEMAEMSPKNEKIIESNYFSKVLNGGLLVQLKIPDTMDSSEIKKAIEKAGDLLVSFRPIKKVPICSNCGLKEEKIAEKCSVCKSPYILA</sequence>
<dbReference type="GO" id="GO:0005524">
    <property type="term" value="F:ATP binding"/>
    <property type="evidence" value="ECO:0007669"/>
    <property type="project" value="UniProtKB-UniRule"/>
</dbReference>
<keyword evidence="7" id="KW-1185">Reference proteome</keyword>
<dbReference type="GO" id="GO:0008998">
    <property type="term" value="F:ribonucleoside-triphosphate reductase (thioredoxin) activity"/>
    <property type="evidence" value="ECO:0007669"/>
    <property type="project" value="InterPro"/>
</dbReference>
<dbReference type="InterPro" id="IPR055771">
    <property type="entry name" value="DUF7347"/>
</dbReference>
<dbReference type="Gene3D" id="3.20.70.20">
    <property type="match status" value="2"/>
</dbReference>
<dbReference type="SUPFAM" id="SSF51998">
    <property type="entry name" value="PFL-like glycyl radical enzymes"/>
    <property type="match status" value="1"/>
</dbReference>
<dbReference type="Pfam" id="PF13597">
    <property type="entry name" value="NRDD"/>
    <property type="match status" value="1"/>
</dbReference>
<dbReference type="GO" id="GO:0031250">
    <property type="term" value="C:anaerobic ribonucleoside-triphosphate reductase complex"/>
    <property type="evidence" value="ECO:0007669"/>
    <property type="project" value="TreeGrafter"/>
</dbReference>
<dbReference type="PROSITE" id="PS51161">
    <property type="entry name" value="ATP_CONE"/>
    <property type="match status" value="1"/>
</dbReference>
<dbReference type="Pfam" id="PF03477">
    <property type="entry name" value="ATP-cone"/>
    <property type="match status" value="1"/>
</dbReference>